<accession>A0ABR2WGC3</accession>
<dbReference type="EMBL" id="JASJQH010002008">
    <property type="protein sequence ID" value="KAK9760575.1"/>
    <property type="molecule type" value="Genomic_DNA"/>
</dbReference>
<protein>
    <submittedName>
        <fullName evidence="1">Uncharacterized protein</fullName>
    </submittedName>
</protein>
<evidence type="ECO:0000313" key="2">
    <source>
        <dbReference type="Proteomes" id="UP001479436"/>
    </source>
</evidence>
<comment type="caution">
    <text evidence="1">The sequence shown here is derived from an EMBL/GenBank/DDBJ whole genome shotgun (WGS) entry which is preliminary data.</text>
</comment>
<dbReference type="Proteomes" id="UP001479436">
    <property type="component" value="Unassembled WGS sequence"/>
</dbReference>
<organism evidence="1 2">
    <name type="scientific">Basidiobolus ranarum</name>
    <dbReference type="NCBI Taxonomy" id="34480"/>
    <lineage>
        <taxon>Eukaryota</taxon>
        <taxon>Fungi</taxon>
        <taxon>Fungi incertae sedis</taxon>
        <taxon>Zoopagomycota</taxon>
        <taxon>Entomophthoromycotina</taxon>
        <taxon>Basidiobolomycetes</taxon>
        <taxon>Basidiobolales</taxon>
        <taxon>Basidiobolaceae</taxon>
        <taxon>Basidiobolus</taxon>
    </lineage>
</organism>
<keyword evidence="2" id="KW-1185">Reference proteome</keyword>
<reference evidence="1 2" key="1">
    <citation type="submission" date="2023-04" db="EMBL/GenBank/DDBJ databases">
        <title>Genome of Basidiobolus ranarum AG-B5.</title>
        <authorList>
            <person name="Stajich J.E."/>
            <person name="Carter-House D."/>
            <person name="Gryganskyi A."/>
        </authorList>
    </citation>
    <scope>NUCLEOTIDE SEQUENCE [LARGE SCALE GENOMIC DNA]</scope>
    <source>
        <strain evidence="1 2">AG-B5</strain>
    </source>
</reference>
<proteinExistence type="predicted"/>
<sequence length="69" mass="7970">MGEDWWLWFVPYVNSIGNGHSFRTSENGRQGDGTTDMCRLNRNNAVLDSRYDMELPPIPRFEPLEPVSP</sequence>
<gene>
    <name evidence="1" type="ORF">K7432_015264</name>
</gene>
<name>A0ABR2WGC3_9FUNG</name>
<evidence type="ECO:0000313" key="1">
    <source>
        <dbReference type="EMBL" id="KAK9760575.1"/>
    </source>
</evidence>